<comment type="similarity">
    <text evidence="1">Belongs to the sigma-70 factor family. ECF subfamily.</text>
</comment>
<reference evidence="8" key="1">
    <citation type="submission" date="2016-04" db="EMBL/GenBank/DDBJ databases">
        <authorList>
            <person name="Chen L."/>
            <person name="Zhuang W."/>
            <person name="Wang G."/>
        </authorList>
    </citation>
    <scope>NUCLEOTIDE SEQUENCE [LARGE SCALE GENOMIC DNA]</scope>
    <source>
        <strain evidence="8">208</strain>
    </source>
</reference>
<keyword evidence="3" id="KW-0731">Sigma factor</keyword>
<dbReference type="NCBIfam" id="TIGR02937">
    <property type="entry name" value="sigma70-ECF"/>
    <property type="match status" value="1"/>
</dbReference>
<feature type="domain" description="RNA polymerase sigma factor 70 region 4 type 2" evidence="6">
    <location>
        <begin position="112"/>
        <end position="159"/>
    </location>
</feature>
<dbReference type="PANTHER" id="PTHR43133">
    <property type="entry name" value="RNA POLYMERASE ECF-TYPE SIGMA FACTO"/>
    <property type="match status" value="1"/>
</dbReference>
<organism evidence="7 8">
    <name type="scientific">Niastella populi</name>
    <dbReference type="NCBI Taxonomy" id="550983"/>
    <lineage>
        <taxon>Bacteria</taxon>
        <taxon>Pseudomonadati</taxon>
        <taxon>Bacteroidota</taxon>
        <taxon>Chitinophagia</taxon>
        <taxon>Chitinophagales</taxon>
        <taxon>Chitinophagaceae</taxon>
        <taxon>Niastella</taxon>
    </lineage>
</organism>
<proteinExistence type="inferred from homology"/>
<keyword evidence="2" id="KW-0805">Transcription regulation</keyword>
<accession>A0A1V9F5J6</accession>
<dbReference type="InterPro" id="IPR013324">
    <property type="entry name" value="RNA_pol_sigma_r3/r4-like"/>
</dbReference>
<dbReference type="AlphaFoldDB" id="A0A1V9F5J6"/>
<evidence type="ECO:0000259" key="6">
    <source>
        <dbReference type="Pfam" id="PF08281"/>
    </source>
</evidence>
<name>A0A1V9F5J6_9BACT</name>
<protein>
    <recommendedName>
        <fullName evidence="9">HTH luxR-type domain-containing protein</fullName>
    </recommendedName>
</protein>
<evidence type="ECO:0000256" key="3">
    <source>
        <dbReference type="ARBA" id="ARBA00023082"/>
    </source>
</evidence>
<dbReference type="InterPro" id="IPR007627">
    <property type="entry name" value="RNA_pol_sigma70_r2"/>
</dbReference>
<evidence type="ECO:0000259" key="5">
    <source>
        <dbReference type="Pfam" id="PF04542"/>
    </source>
</evidence>
<evidence type="ECO:0000256" key="4">
    <source>
        <dbReference type="ARBA" id="ARBA00023163"/>
    </source>
</evidence>
<dbReference type="InterPro" id="IPR013325">
    <property type="entry name" value="RNA_pol_sigma_r2"/>
</dbReference>
<dbReference type="CDD" id="cd06171">
    <property type="entry name" value="Sigma70_r4"/>
    <property type="match status" value="1"/>
</dbReference>
<dbReference type="SUPFAM" id="SSF88946">
    <property type="entry name" value="Sigma2 domain of RNA polymerase sigma factors"/>
    <property type="match status" value="1"/>
</dbReference>
<dbReference type="InterPro" id="IPR036388">
    <property type="entry name" value="WH-like_DNA-bd_sf"/>
</dbReference>
<comment type="caution">
    <text evidence="7">The sequence shown here is derived from an EMBL/GenBank/DDBJ whole genome shotgun (WGS) entry which is preliminary data.</text>
</comment>
<dbReference type="InterPro" id="IPR039425">
    <property type="entry name" value="RNA_pol_sigma-70-like"/>
</dbReference>
<dbReference type="GO" id="GO:0016987">
    <property type="term" value="F:sigma factor activity"/>
    <property type="evidence" value="ECO:0007669"/>
    <property type="project" value="UniProtKB-KW"/>
</dbReference>
<dbReference type="EMBL" id="LWBP01000210">
    <property type="protein sequence ID" value="OQP53506.1"/>
    <property type="molecule type" value="Genomic_DNA"/>
</dbReference>
<evidence type="ECO:0000313" key="7">
    <source>
        <dbReference type="EMBL" id="OQP53506.1"/>
    </source>
</evidence>
<dbReference type="InterPro" id="IPR014284">
    <property type="entry name" value="RNA_pol_sigma-70_dom"/>
</dbReference>
<feature type="domain" description="RNA polymerase sigma-70 region 2" evidence="5">
    <location>
        <begin position="20"/>
        <end position="81"/>
    </location>
</feature>
<dbReference type="PANTHER" id="PTHR43133:SF46">
    <property type="entry name" value="RNA POLYMERASE SIGMA-70 FACTOR ECF SUBFAMILY"/>
    <property type="match status" value="1"/>
</dbReference>
<evidence type="ECO:0008006" key="9">
    <source>
        <dbReference type="Google" id="ProtNLM"/>
    </source>
</evidence>
<evidence type="ECO:0000256" key="1">
    <source>
        <dbReference type="ARBA" id="ARBA00010641"/>
    </source>
</evidence>
<dbReference type="Proteomes" id="UP000192276">
    <property type="component" value="Unassembled WGS sequence"/>
</dbReference>
<sequence>MTREELYKEQLFTEVFYASKDKLYAFLKEYTDDTHFAEDIMQACYIKVWENIDKWDNADRLLPLIKTIARNLLLNAIRNKAQLPLEWLEKYGVDHTQYYQPDQDQVKRSLYSLDTVINQLPDQCRKVFVMHREKGLSYDEIATRLSISVHTVRNHMSKAIHLLKSHIPKDMIQVIILLYIHFV</sequence>
<keyword evidence="4" id="KW-0804">Transcription</keyword>
<dbReference type="STRING" id="550983.A4R26_05845"/>
<dbReference type="Gene3D" id="1.10.1740.10">
    <property type="match status" value="1"/>
</dbReference>
<dbReference type="Pfam" id="PF04542">
    <property type="entry name" value="Sigma70_r2"/>
    <property type="match status" value="1"/>
</dbReference>
<dbReference type="GO" id="GO:0003677">
    <property type="term" value="F:DNA binding"/>
    <property type="evidence" value="ECO:0007669"/>
    <property type="project" value="InterPro"/>
</dbReference>
<dbReference type="Pfam" id="PF08281">
    <property type="entry name" value="Sigma70_r4_2"/>
    <property type="match status" value="1"/>
</dbReference>
<evidence type="ECO:0000313" key="8">
    <source>
        <dbReference type="Proteomes" id="UP000192276"/>
    </source>
</evidence>
<dbReference type="GO" id="GO:0006352">
    <property type="term" value="P:DNA-templated transcription initiation"/>
    <property type="evidence" value="ECO:0007669"/>
    <property type="project" value="InterPro"/>
</dbReference>
<gene>
    <name evidence="7" type="ORF">A4R26_05845</name>
</gene>
<evidence type="ECO:0000256" key="2">
    <source>
        <dbReference type="ARBA" id="ARBA00023015"/>
    </source>
</evidence>
<dbReference type="Gene3D" id="1.10.10.10">
    <property type="entry name" value="Winged helix-like DNA-binding domain superfamily/Winged helix DNA-binding domain"/>
    <property type="match status" value="1"/>
</dbReference>
<keyword evidence="8" id="KW-1185">Reference proteome</keyword>
<dbReference type="SUPFAM" id="SSF88659">
    <property type="entry name" value="Sigma3 and sigma4 domains of RNA polymerase sigma factors"/>
    <property type="match status" value="1"/>
</dbReference>
<dbReference type="InterPro" id="IPR013249">
    <property type="entry name" value="RNA_pol_sigma70_r4_t2"/>
</dbReference>